<evidence type="ECO:0000313" key="6">
    <source>
        <dbReference type="Proteomes" id="UP001595533"/>
    </source>
</evidence>
<evidence type="ECO:0000313" key="5">
    <source>
        <dbReference type="EMBL" id="MFC3193344.1"/>
    </source>
</evidence>
<evidence type="ECO:0000256" key="2">
    <source>
        <dbReference type="ARBA" id="ARBA00023002"/>
    </source>
</evidence>
<dbReference type="EMBL" id="JBHRTS010000002">
    <property type="protein sequence ID" value="MFC3193344.1"/>
    <property type="molecule type" value="Genomic_DNA"/>
</dbReference>
<dbReference type="EC" id="1.1.-.-" evidence="5"/>
<organism evidence="5 6">
    <name type="scientific">Marinicella sediminis</name>
    <dbReference type="NCBI Taxonomy" id="1792834"/>
    <lineage>
        <taxon>Bacteria</taxon>
        <taxon>Pseudomonadati</taxon>
        <taxon>Pseudomonadota</taxon>
        <taxon>Gammaproteobacteria</taxon>
        <taxon>Lysobacterales</taxon>
        <taxon>Marinicellaceae</taxon>
        <taxon>Marinicella</taxon>
    </lineage>
</organism>
<keyword evidence="6" id="KW-1185">Reference proteome</keyword>
<dbReference type="InterPro" id="IPR002347">
    <property type="entry name" value="SDR_fam"/>
</dbReference>
<keyword evidence="2 5" id="KW-0560">Oxidoreductase</keyword>
<keyword evidence="4" id="KW-0732">Signal</keyword>
<sequence>MNHLIKLQLFMCALFLFSLSYSDNGYTLDMASHKGQPIGAGRAVLVTGASSGIGKQITMTLADQGFFVYAGARKDHDIEVLSELDNVQGIRLDVTRQSDIDAALTLIEQGGRGLYGLVNNAGVFLFDPLIEVSEQDMRFIMDVNVMGPYRVTKAFAPMIIERQGRITTIGSVAGLFSGRLFGPYGMSKFAVEAYSEALASELHKFNVAVSVVEPGNFRSNIMKNMAKRLEQIDQGAHPTRFRDEIERFAGFTQSDRSHHAAPIPVAEAVVDFMTTERPQFRYLVTPNQAEADMTIRQLAKRLVEINQGQRFPMASDVLLKTVEQFLGAE</sequence>
<dbReference type="PRINTS" id="PR00080">
    <property type="entry name" value="SDRFAMILY"/>
</dbReference>
<protein>
    <submittedName>
        <fullName evidence="5">SDR family oxidoreductase</fullName>
        <ecNumber evidence="5">1.1.-.-</ecNumber>
    </submittedName>
</protein>
<dbReference type="SUPFAM" id="SSF51735">
    <property type="entry name" value="NAD(P)-binding Rossmann-fold domains"/>
    <property type="match status" value="1"/>
</dbReference>
<dbReference type="Proteomes" id="UP001595533">
    <property type="component" value="Unassembled WGS sequence"/>
</dbReference>
<reference evidence="6" key="1">
    <citation type="journal article" date="2019" name="Int. J. Syst. Evol. Microbiol.">
        <title>The Global Catalogue of Microorganisms (GCM) 10K type strain sequencing project: providing services to taxonomists for standard genome sequencing and annotation.</title>
        <authorList>
            <consortium name="The Broad Institute Genomics Platform"/>
            <consortium name="The Broad Institute Genome Sequencing Center for Infectious Disease"/>
            <person name="Wu L."/>
            <person name="Ma J."/>
        </authorList>
    </citation>
    <scope>NUCLEOTIDE SEQUENCE [LARGE SCALE GENOMIC DNA]</scope>
    <source>
        <strain evidence="6">KCTC 42953</strain>
    </source>
</reference>
<dbReference type="Pfam" id="PF00106">
    <property type="entry name" value="adh_short"/>
    <property type="match status" value="1"/>
</dbReference>
<dbReference type="PRINTS" id="PR00081">
    <property type="entry name" value="GDHRDH"/>
</dbReference>
<accession>A0ABV7J5V1</accession>
<dbReference type="PROSITE" id="PS00061">
    <property type="entry name" value="ADH_SHORT"/>
    <property type="match status" value="1"/>
</dbReference>
<dbReference type="RefSeq" id="WP_198538093.1">
    <property type="nucleotide sequence ID" value="NZ_JBHRTS010000002.1"/>
</dbReference>
<proteinExistence type="inferred from homology"/>
<gene>
    <name evidence="5" type="ORF">ACFODZ_03705</name>
</gene>
<dbReference type="CDD" id="cd05374">
    <property type="entry name" value="17beta-HSD-like_SDR_c"/>
    <property type="match status" value="1"/>
</dbReference>
<comment type="similarity">
    <text evidence="1 3">Belongs to the short-chain dehydrogenases/reductases (SDR) family.</text>
</comment>
<feature type="chain" id="PRO_5045887845" evidence="4">
    <location>
        <begin position="23"/>
        <end position="329"/>
    </location>
</feature>
<dbReference type="PANTHER" id="PTHR44169:SF6">
    <property type="entry name" value="NADPH-DEPENDENT 1-ACYLDIHYDROXYACETONE PHOSPHATE REDUCTASE"/>
    <property type="match status" value="1"/>
</dbReference>
<dbReference type="GO" id="GO:0016491">
    <property type="term" value="F:oxidoreductase activity"/>
    <property type="evidence" value="ECO:0007669"/>
    <property type="project" value="UniProtKB-KW"/>
</dbReference>
<evidence type="ECO:0000256" key="4">
    <source>
        <dbReference type="SAM" id="SignalP"/>
    </source>
</evidence>
<feature type="signal peptide" evidence="4">
    <location>
        <begin position="1"/>
        <end position="22"/>
    </location>
</feature>
<dbReference type="InterPro" id="IPR036291">
    <property type="entry name" value="NAD(P)-bd_dom_sf"/>
</dbReference>
<dbReference type="PANTHER" id="PTHR44169">
    <property type="entry name" value="NADPH-DEPENDENT 1-ACYLDIHYDROXYACETONE PHOSPHATE REDUCTASE"/>
    <property type="match status" value="1"/>
</dbReference>
<name>A0ABV7J5V1_9GAMM</name>
<dbReference type="Gene3D" id="3.40.50.720">
    <property type="entry name" value="NAD(P)-binding Rossmann-like Domain"/>
    <property type="match status" value="1"/>
</dbReference>
<evidence type="ECO:0000256" key="1">
    <source>
        <dbReference type="ARBA" id="ARBA00006484"/>
    </source>
</evidence>
<evidence type="ECO:0000256" key="3">
    <source>
        <dbReference type="RuleBase" id="RU000363"/>
    </source>
</evidence>
<comment type="caution">
    <text evidence="5">The sequence shown here is derived from an EMBL/GenBank/DDBJ whole genome shotgun (WGS) entry which is preliminary data.</text>
</comment>
<dbReference type="InterPro" id="IPR020904">
    <property type="entry name" value="Sc_DH/Rdtase_CS"/>
</dbReference>